<feature type="transmembrane region" description="Helical" evidence="1">
    <location>
        <begin position="12"/>
        <end position="31"/>
    </location>
</feature>
<comment type="caution">
    <text evidence="2">The sequence shown here is derived from an EMBL/GenBank/DDBJ whole genome shotgun (WGS) entry which is preliminary data.</text>
</comment>
<feature type="transmembrane region" description="Helical" evidence="1">
    <location>
        <begin position="368"/>
        <end position="390"/>
    </location>
</feature>
<dbReference type="AlphaFoldDB" id="A0A1W0E4L9"/>
<feature type="transmembrane region" description="Helical" evidence="1">
    <location>
        <begin position="334"/>
        <end position="356"/>
    </location>
</feature>
<feature type="transmembrane region" description="Helical" evidence="1">
    <location>
        <begin position="154"/>
        <end position="173"/>
    </location>
</feature>
<feature type="transmembrane region" description="Helical" evidence="1">
    <location>
        <begin position="91"/>
        <end position="112"/>
    </location>
</feature>
<dbReference type="Proteomes" id="UP000192758">
    <property type="component" value="Unassembled WGS sequence"/>
</dbReference>
<feature type="transmembrane region" description="Helical" evidence="1">
    <location>
        <begin position="310"/>
        <end position="328"/>
    </location>
</feature>
<name>A0A1W0E4L9_9MICR</name>
<proteinExistence type="predicted"/>
<evidence type="ECO:0000313" key="3">
    <source>
        <dbReference type="Proteomes" id="UP000192758"/>
    </source>
</evidence>
<feature type="transmembrane region" description="Helical" evidence="1">
    <location>
        <begin position="124"/>
        <end position="142"/>
    </location>
</feature>
<dbReference type="VEuPathDB" id="MicrosporidiaDB:EHP00_1457"/>
<organism evidence="2 3">
    <name type="scientific">Ecytonucleospora hepatopenaei</name>
    <dbReference type="NCBI Taxonomy" id="646526"/>
    <lineage>
        <taxon>Eukaryota</taxon>
        <taxon>Fungi</taxon>
        <taxon>Fungi incertae sedis</taxon>
        <taxon>Microsporidia</taxon>
        <taxon>Enterocytozoonidae</taxon>
        <taxon>Ecytonucleospora</taxon>
    </lineage>
</organism>
<accession>A0A1W0E4L9</accession>
<reference evidence="2 3" key="1">
    <citation type="journal article" date="2017" name="Environ. Microbiol.">
        <title>Decay of the glycolytic pathway and adaptation to intranuclear parasitism within Enterocytozoonidae microsporidia.</title>
        <authorList>
            <person name="Wiredu Boakye D."/>
            <person name="Jaroenlak P."/>
            <person name="Prachumwat A."/>
            <person name="Williams T.A."/>
            <person name="Bateman K.S."/>
            <person name="Itsathitphaisarn O."/>
            <person name="Sritunyalucksana K."/>
            <person name="Paszkiewicz K.H."/>
            <person name="Moore K.A."/>
            <person name="Stentiford G.D."/>
            <person name="Williams B.A."/>
        </authorList>
    </citation>
    <scope>NUCLEOTIDE SEQUENCE [LARGE SCALE GENOMIC DNA]</scope>
    <source>
        <strain evidence="2 3">TH1</strain>
    </source>
</reference>
<evidence type="ECO:0000313" key="2">
    <source>
        <dbReference type="EMBL" id="OQS54176.1"/>
    </source>
</evidence>
<feature type="transmembrane region" description="Helical" evidence="1">
    <location>
        <begin position="270"/>
        <end position="289"/>
    </location>
</feature>
<evidence type="ECO:0008006" key="4">
    <source>
        <dbReference type="Google" id="ProtNLM"/>
    </source>
</evidence>
<dbReference type="OrthoDB" id="5982228at2759"/>
<keyword evidence="1" id="KW-0812">Transmembrane</keyword>
<evidence type="ECO:0000256" key="1">
    <source>
        <dbReference type="SAM" id="Phobius"/>
    </source>
</evidence>
<gene>
    <name evidence="2" type="ORF">EHP00_1457</name>
</gene>
<feature type="transmembrane region" description="Helical" evidence="1">
    <location>
        <begin position="43"/>
        <end position="66"/>
    </location>
</feature>
<keyword evidence="1" id="KW-0472">Membrane</keyword>
<protein>
    <recommendedName>
        <fullName evidence="4">Amino acid permease</fullName>
    </recommendedName>
</protein>
<keyword evidence="1" id="KW-1133">Transmembrane helix</keyword>
<keyword evidence="3" id="KW-1185">Reference proteome</keyword>
<dbReference type="EMBL" id="MNPJ01000022">
    <property type="protein sequence ID" value="OQS54176.1"/>
    <property type="molecule type" value="Genomic_DNA"/>
</dbReference>
<feature type="transmembrane region" description="Helical" evidence="1">
    <location>
        <begin position="225"/>
        <end position="250"/>
    </location>
</feature>
<sequence>MTECKIKKMSTFNIVTFICICTVGSAVLMGAKTLREYAKNNVVLVNFAMFTIYAIMMCHSLCYAELKEIFPEEGIDNLYVEKIYNSMTGSIYSLILLLISNTGSNTIFIFNLKEVFGIPDKFDVLFYGALSILVSLLTLIPTSYKSKVSKYLGMLQQAVLLIIAFSLPLSLCLEHKNPLIKKDEKVVQTKITADAFFRSISEIYFSYYGFNEANGLLKEEVGKLYVPYLCSTTALYVLYMILNNFFYAIYRHDNSPIDYCNVLGFLGKGAKPIYIILCTILYCVPFVGISFQNTSNIIYLRNKHKLHDSFKYLIVALMALITFITSFFTMSMLLNLVCASLIFFSMLSIFGILIYAKRNPKYQMKIPKSLVLVSGALTAFLFGLNITYMFI</sequence>
<dbReference type="Gene3D" id="1.20.1740.10">
    <property type="entry name" value="Amino acid/polyamine transporter I"/>
    <property type="match status" value="1"/>
</dbReference>